<dbReference type="AlphaFoldDB" id="V6I1U6"/>
<dbReference type="Proteomes" id="UP000018747">
    <property type="component" value="Unassembled WGS sequence"/>
</dbReference>
<reference evidence="1" key="1">
    <citation type="submission" date="2013-05" db="EMBL/GenBank/DDBJ databases">
        <authorList>
            <person name="Harkins D.M."/>
            <person name="Durkin A.S."/>
            <person name="Brinkac L.M."/>
            <person name="Haft D.H."/>
            <person name="Selengut J.D."/>
            <person name="Sanka R."/>
            <person name="DePew J."/>
            <person name="Purushe J."/>
            <person name="Hartskeerl R.A."/>
            <person name="Ahmed A."/>
            <person name="van der Linden H."/>
            <person name="Goris M.G.A."/>
            <person name="Vinetz J.M."/>
            <person name="Sutton G.G."/>
            <person name="Nierman W.C."/>
            <person name="Fouts D.E."/>
        </authorList>
    </citation>
    <scope>NUCLEOTIDE SEQUENCE [LARGE SCALE GENOMIC DNA]</scope>
    <source>
        <strain evidence="1">L 60</strain>
    </source>
</reference>
<organism evidence="1 2">
    <name type="scientific">Leptospira alexanderi serovar Manhao 3 str. L 60</name>
    <dbReference type="NCBI Taxonomy" id="1049759"/>
    <lineage>
        <taxon>Bacteria</taxon>
        <taxon>Pseudomonadati</taxon>
        <taxon>Spirochaetota</taxon>
        <taxon>Spirochaetia</taxon>
        <taxon>Leptospirales</taxon>
        <taxon>Leptospiraceae</taxon>
        <taxon>Leptospira</taxon>
    </lineage>
</organism>
<gene>
    <name evidence="1" type="ORF">LEP1GSC062_1009</name>
</gene>
<keyword evidence="2" id="KW-1185">Reference proteome</keyword>
<evidence type="ECO:0000313" key="2">
    <source>
        <dbReference type="Proteomes" id="UP000018747"/>
    </source>
</evidence>
<dbReference type="EMBL" id="AHMT02000018">
    <property type="protein sequence ID" value="EQA63382.1"/>
    <property type="molecule type" value="Genomic_DNA"/>
</dbReference>
<proteinExistence type="predicted"/>
<accession>V6I1U6</accession>
<comment type="caution">
    <text evidence="1">The sequence shown here is derived from an EMBL/GenBank/DDBJ whole genome shotgun (WGS) entry which is preliminary data.</text>
</comment>
<name>V6I1U6_9LEPT</name>
<protein>
    <submittedName>
        <fullName evidence="1">Uncharacterized protein</fullName>
    </submittedName>
</protein>
<sequence>MKTIAKYLSRSDLCKPISFLLKKNSKDLDRTKTYFRNRKTGFSFICMCTILLTGNSR</sequence>
<evidence type="ECO:0000313" key="1">
    <source>
        <dbReference type="EMBL" id="EQA63382.1"/>
    </source>
</evidence>